<evidence type="ECO:0000313" key="3">
    <source>
        <dbReference type="Proteomes" id="UP000700212"/>
    </source>
</evidence>
<dbReference type="GO" id="GO:0016747">
    <property type="term" value="F:acyltransferase activity, transferring groups other than amino-acyl groups"/>
    <property type="evidence" value="ECO:0007669"/>
    <property type="project" value="InterPro"/>
</dbReference>
<feature type="domain" description="N-acetyltransferase" evidence="1">
    <location>
        <begin position="5"/>
        <end position="146"/>
    </location>
</feature>
<name>A0A921T4J9_9BACL</name>
<dbReference type="Proteomes" id="UP000700212">
    <property type="component" value="Unassembled WGS sequence"/>
</dbReference>
<keyword evidence="2" id="KW-0012">Acyltransferase</keyword>
<dbReference type="InterPro" id="IPR038764">
    <property type="entry name" value="GNAT_N_AcTrfase_prd"/>
</dbReference>
<keyword evidence="2" id="KW-0808">Transferase</keyword>
<reference evidence="2" key="2">
    <citation type="submission" date="2021-09" db="EMBL/GenBank/DDBJ databases">
        <authorList>
            <person name="Gilroy R."/>
        </authorList>
    </citation>
    <scope>NUCLEOTIDE SEQUENCE</scope>
    <source>
        <strain evidence="2">CHK160-4876</strain>
    </source>
</reference>
<evidence type="ECO:0000259" key="1">
    <source>
        <dbReference type="PROSITE" id="PS51186"/>
    </source>
</evidence>
<sequence length="271" mass="30997">MLQQVEVKELTTAEELEQLQALDKEIWEEAVLPTHQTLGAIRNGGILLGAYYKGELVGFSYSFIGFNEGQMYVTSHKLGVKQVYREHGIGELLKHTQKEIAKERGYDEIRWVIDPLVSTNALLGFKKLGAISQTYVNDYYGELHDYFNSGLPSDRIIVEWWVQRERATDVIEELTENAKPIVPCEVTVAGLPAIARFDTEQHYTEDAYTVAIPHYFHKLKIESPQLAEDWRYKIRAILTTLFAQGYAIVDVLRGEQHVNHYVIAKRSLLAL</sequence>
<accession>A0A921T4J9</accession>
<dbReference type="Pfam" id="PF00583">
    <property type="entry name" value="Acetyltransf_1"/>
    <property type="match status" value="1"/>
</dbReference>
<dbReference type="EC" id="2.3.1.-" evidence="2"/>
<protein>
    <submittedName>
        <fullName evidence="2">GNAT family N-acetyltransferase</fullName>
        <ecNumber evidence="2">2.3.1.-</ecNumber>
    </submittedName>
</protein>
<dbReference type="CDD" id="cd04301">
    <property type="entry name" value="NAT_SF"/>
    <property type="match status" value="1"/>
</dbReference>
<proteinExistence type="predicted"/>
<reference evidence="2" key="1">
    <citation type="journal article" date="2021" name="PeerJ">
        <title>Extensive microbial diversity within the chicken gut microbiome revealed by metagenomics and culture.</title>
        <authorList>
            <person name="Gilroy R."/>
            <person name="Ravi A."/>
            <person name="Getino M."/>
            <person name="Pursley I."/>
            <person name="Horton D.L."/>
            <person name="Alikhan N.F."/>
            <person name="Baker D."/>
            <person name="Gharbi K."/>
            <person name="Hall N."/>
            <person name="Watson M."/>
            <person name="Adriaenssens E.M."/>
            <person name="Foster-Nyarko E."/>
            <person name="Jarju S."/>
            <person name="Secka A."/>
            <person name="Antonio M."/>
            <person name="Oren A."/>
            <person name="Chaudhuri R.R."/>
            <person name="La Ragione R."/>
            <person name="Hildebrand F."/>
            <person name="Pallen M.J."/>
        </authorList>
    </citation>
    <scope>NUCLEOTIDE SEQUENCE</scope>
    <source>
        <strain evidence="2">CHK160-4876</strain>
    </source>
</reference>
<evidence type="ECO:0000313" key="2">
    <source>
        <dbReference type="EMBL" id="HJH10713.1"/>
    </source>
</evidence>
<dbReference type="AlphaFoldDB" id="A0A921T4J9"/>
<dbReference type="SUPFAM" id="SSF55729">
    <property type="entry name" value="Acyl-CoA N-acyltransferases (Nat)"/>
    <property type="match status" value="1"/>
</dbReference>
<dbReference type="PROSITE" id="PS51186">
    <property type="entry name" value="GNAT"/>
    <property type="match status" value="1"/>
</dbReference>
<gene>
    <name evidence="2" type="ORF">K8V30_03285</name>
</gene>
<dbReference type="PANTHER" id="PTHR41700">
    <property type="entry name" value="GCN5-RELATED N-ACETYLTRANSFERASE"/>
    <property type="match status" value="1"/>
</dbReference>
<dbReference type="InterPro" id="IPR000182">
    <property type="entry name" value="GNAT_dom"/>
</dbReference>
<dbReference type="PANTHER" id="PTHR41700:SF1">
    <property type="entry name" value="N-ACETYLTRANSFERASE DOMAIN-CONTAINING PROTEIN"/>
    <property type="match status" value="1"/>
</dbReference>
<comment type="caution">
    <text evidence="2">The sequence shown here is derived from an EMBL/GenBank/DDBJ whole genome shotgun (WGS) entry which is preliminary data.</text>
</comment>
<dbReference type="Gene3D" id="3.40.630.30">
    <property type="match status" value="1"/>
</dbReference>
<organism evidence="2 3">
    <name type="scientific">Metalysinibacillus jejuensis</name>
    <dbReference type="NCBI Taxonomy" id="914327"/>
    <lineage>
        <taxon>Bacteria</taxon>
        <taxon>Bacillati</taxon>
        <taxon>Bacillota</taxon>
        <taxon>Bacilli</taxon>
        <taxon>Bacillales</taxon>
        <taxon>Caryophanaceae</taxon>
        <taxon>Metalysinibacillus</taxon>
    </lineage>
</organism>
<dbReference type="EMBL" id="DYTV01000040">
    <property type="protein sequence ID" value="HJH10713.1"/>
    <property type="molecule type" value="Genomic_DNA"/>
</dbReference>
<dbReference type="InterPro" id="IPR016181">
    <property type="entry name" value="Acyl_CoA_acyltransferase"/>
</dbReference>